<reference evidence="2" key="1">
    <citation type="journal article" date="2014" name="Front. Microbiol.">
        <title>High frequency of phylogenetically diverse reductive dehalogenase-homologous genes in deep subseafloor sedimentary metagenomes.</title>
        <authorList>
            <person name="Kawai M."/>
            <person name="Futagami T."/>
            <person name="Toyoda A."/>
            <person name="Takaki Y."/>
            <person name="Nishi S."/>
            <person name="Hori S."/>
            <person name="Arai W."/>
            <person name="Tsubouchi T."/>
            <person name="Morono Y."/>
            <person name="Uchiyama I."/>
            <person name="Ito T."/>
            <person name="Fujiyama A."/>
            <person name="Inagaki F."/>
            <person name="Takami H."/>
        </authorList>
    </citation>
    <scope>NUCLEOTIDE SEQUENCE</scope>
    <source>
        <strain evidence="2">Expedition CK06-06</strain>
    </source>
</reference>
<feature type="transmembrane region" description="Helical" evidence="1">
    <location>
        <begin position="6"/>
        <end position="23"/>
    </location>
</feature>
<keyword evidence="1" id="KW-1133">Transmembrane helix</keyword>
<evidence type="ECO:0000313" key="2">
    <source>
        <dbReference type="EMBL" id="GAH67176.1"/>
    </source>
</evidence>
<evidence type="ECO:0000256" key="1">
    <source>
        <dbReference type="SAM" id="Phobius"/>
    </source>
</evidence>
<feature type="non-terminal residue" evidence="2">
    <location>
        <position position="31"/>
    </location>
</feature>
<proteinExistence type="predicted"/>
<dbReference type="EMBL" id="BARU01026818">
    <property type="protein sequence ID" value="GAH67176.1"/>
    <property type="molecule type" value="Genomic_DNA"/>
</dbReference>
<accession>X1HAF8</accession>
<sequence length="31" mass="3255">MLVPTIVMGSLAIILLFIGYQKGGGEHILGL</sequence>
<name>X1HAF8_9ZZZZ</name>
<keyword evidence="1" id="KW-0472">Membrane</keyword>
<gene>
    <name evidence="2" type="ORF">S03H2_43036</name>
</gene>
<keyword evidence="1" id="KW-0812">Transmembrane</keyword>
<comment type="caution">
    <text evidence="2">The sequence shown here is derived from an EMBL/GenBank/DDBJ whole genome shotgun (WGS) entry which is preliminary data.</text>
</comment>
<dbReference type="AlphaFoldDB" id="X1HAF8"/>
<protein>
    <submittedName>
        <fullName evidence="2">Uncharacterized protein</fullName>
    </submittedName>
</protein>
<organism evidence="2">
    <name type="scientific">marine sediment metagenome</name>
    <dbReference type="NCBI Taxonomy" id="412755"/>
    <lineage>
        <taxon>unclassified sequences</taxon>
        <taxon>metagenomes</taxon>
        <taxon>ecological metagenomes</taxon>
    </lineage>
</organism>